<sequence>MDGGFLADQSCRISQRPPSSPLPIAGLSSRKDGSVPPGPGTMDGLRAQTVLRLLNPAIGAVWFVRYEEDTLPAELKGATVERFRLSPSR</sequence>
<organism evidence="2 3">
    <name type="scientific">Colletotrichum plurivorum</name>
    <dbReference type="NCBI Taxonomy" id="2175906"/>
    <lineage>
        <taxon>Eukaryota</taxon>
        <taxon>Fungi</taxon>
        <taxon>Dikarya</taxon>
        <taxon>Ascomycota</taxon>
        <taxon>Pezizomycotina</taxon>
        <taxon>Sordariomycetes</taxon>
        <taxon>Hypocreomycetidae</taxon>
        <taxon>Glomerellales</taxon>
        <taxon>Glomerellaceae</taxon>
        <taxon>Colletotrichum</taxon>
        <taxon>Colletotrichum orchidearum species complex</taxon>
    </lineage>
</organism>
<gene>
    <name evidence="2" type="ORF">CPLU01_09862</name>
</gene>
<evidence type="ECO:0000313" key="3">
    <source>
        <dbReference type="Proteomes" id="UP000654918"/>
    </source>
</evidence>
<proteinExistence type="predicted"/>
<protein>
    <submittedName>
        <fullName evidence="2">Uncharacterized protein</fullName>
    </submittedName>
</protein>
<accession>A0A8H6NB42</accession>
<dbReference type="Proteomes" id="UP000654918">
    <property type="component" value="Unassembled WGS sequence"/>
</dbReference>
<keyword evidence="3" id="KW-1185">Reference proteome</keyword>
<feature type="region of interest" description="Disordered" evidence="1">
    <location>
        <begin position="1"/>
        <end position="42"/>
    </location>
</feature>
<name>A0A8H6NB42_9PEZI</name>
<dbReference type="AlphaFoldDB" id="A0A8H6NB42"/>
<evidence type="ECO:0000256" key="1">
    <source>
        <dbReference type="SAM" id="MobiDB-lite"/>
    </source>
</evidence>
<dbReference type="EMBL" id="WIGO01000160">
    <property type="protein sequence ID" value="KAF6826130.1"/>
    <property type="molecule type" value="Genomic_DNA"/>
</dbReference>
<comment type="caution">
    <text evidence="2">The sequence shown here is derived from an EMBL/GenBank/DDBJ whole genome shotgun (WGS) entry which is preliminary data.</text>
</comment>
<reference evidence="2" key="1">
    <citation type="journal article" date="2020" name="Phytopathology">
        <title>Genome Sequence Resources of Colletotrichum truncatum, C. plurivorum, C. musicola, and C. sojae: Four Species Pathogenic to Soybean (Glycine max).</title>
        <authorList>
            <person name="Rogerio F."/>
            <person name="Boufleur T.R."/>
            <person name="Ciampi-Guillardi M."/>
            <person name="Sukno S.A."/>
            <person name="Thon M.R."/>
            <person name="Massola Junior N.S."/>
            <person name="Baroncelli R."/>
        </authorList>
    </citation>
    <scope>NUCLEOTIDE SEQUENCE</scope>
    <source>
        <strain evidence="2">LFN00145</strain>
    </source>
</reference>
<evidence type="ECO:0000313" key="2">
    <source>
        <dbReference type="EMBL" id="KAF6826130.1"/>
    </source>
</evidence>